<sequence length="85" mass="9208">MTGRKSPGSKQGQLLVIDARNAAADDVMLTPLLRFGRVNFFGDVLPFLLSSGSKSPPSADVVSSPEQLVRLHQVSHEKLMQPFST</sequence>
<evidence type="ECO:0000313" key="1">
    <source>
        <dbReference type="EMBL" id="KRZ72108.1"/>
    </source>
</evidence>
<reference evidence="1 2" key="1">
    <citation type="submission" date="2015-01" db="EMBL/GenBank/DDBJ databases">
        <title>Evolution of Trichinella species and genotypes.</title>
        <authorList>
            <person name="Korhonen P.K."/>
            <person name="Edoardo P."/>
            <person name="Giuseppe L.R."/>
            <person name="Gasser R.B."/>
        </authorList>
    </citation>
    <scope>NUCLEOTIDE SEQUENCE [LARGE SCALE GENOMIC DNA]</scope>
    <source>
        <strain evidence="1">ISS1980</strain>
    </source>
</reference>
<organism evidence="1 2">
    <name type="scientific">Trichinella papuae</name>
    <dbReference type="NCBI Taxonomy" id="268474"/>
    <lineage>
        <taxon>Eukaryota</taxon>
        <taxon>Metazoa</taxon>
        <taxon>Ecdysozoa</taxon>
        <taxon>Nematoda</taxon>
        <taxon>Enoplea</taxon>
        <taxon>Dorylaimia</taxon>
        <taxon>Trichinellida</taxon>
        <taxon>Trichinellidae</taxon>
        <taxon>Trichinella</taxon>
    </lineage>
</organism>
<dbReference type="AlphaFoldDB" id="A0A0V1MKJ9"/>
<evidence type="ECO:0000313" key="2">
    <source>
        <dbReference type="Proteomes" id="UP000054843"/>
    </source>
</evidence>
<dbReference type="EMBL" id="JYDO01000084">
    <property type="protein sequence ID" value="KRZ72108.1"/>
    <property type="molecule type" value="Genomic_DNA"/>
</dbReference>
<gene>
    <name evidence="1" type="ORF">T10_436</name>
</gene>
<dbReference type="Proteomes" id="UP000054843">
    <property type="component" value="Unassembled WGS sequence"/>
</dbReference>
<accession>A0A0V1MKJ9</accession>
<proteinExistence type="predicted"/>
<name>A0A0V1MKJ9_9BILA</name>
<keyword evidence="2" id="KW-1185">Reference proteome</keyword>
<protein>
    <submittedName>
        <fullName evidence="1">Uncharacterized protein</fullName>
    </submittedName>
</protein>
<comment type="caution">
    <text evidence="1">The sequence shown here is derived from an EMBL/GenBank/DDBJ whole genome shotgun (WGS) entry which is preliminary data.</text>
</comment>